<dbReference type="CDD" id="cd01852">
    <property type="entry name" value="AIG1"/>
    <property type="match status" value="1"/>
</dbReference>
<dbReference type="PANTHER" id="PTHR10903">
    <property type="entry name" value="GTPASE, IMAP FAMILY MEMBER-RELATED"/>
    <property type="match status" value="1"/>
</dbReference>
<feature type="domain" description="AIG1-type G" evidence="5">
    <location>
        <begin position="31"/>
        <end position="219"/>
    </location>
</feature>
<keyword evidence="2" id="KW-0547">Nucleotide-binding</keyword>
<dbReference type="InterPro" id="IPR006703">
    <property type="entry name" value="G_AIG1"/>
</dbReference>
<feature type="region of interest" description="Disordered" evidence="4">
    <location>
        <begin position="1344"/>
        <end position="1379"/>
    </location>
</feature>
<proteinExistence type="inferred from homology"/>
<dbReference type="GeneTree" id="ENSGT00940000164100"/>
<dbReference type="RefSeq" id="XP_051251201.1">
    <property type="nucleotide sequence ID" value="XM_051395241.1"/>
</dbReference>
<comment type="similarity">
    <text evidence="1">Belongs to the TRAFAC class TrmE-Era-EngA-EngB-Septin-like GTPase superfamily. AIG1/Toc34/Toc159-like paraseptin GTPase family. IAN subfamily.</text>
</comment>
<dbReference type="Pfam" id="PF04548">
    <property type="entry name" value="AIG1"/>
    <property type="match status" value="4"/>
</dbReference>
<gene>
    <name evidence="6" type="primary">LOC127360791</name>
</gene>
<dbReference type="GO" id="GO:0005525">
    <property type="term" value="F:GTP binding"/>
    <property type="evidence" value="ECO:0007669"/>
    <property type="project" value="UniProtKB-KW"/>
</dbReference>
<reference evidence="6" key="2">
    <citation type="submission" date="2025-09" db="UniProtKB">
        <authorList>
            <consortium name="Ensembl"/>
        </authorList>
    </citation>
    <scope>IDENTIFICATION</scope>
</reference>
<keyword evidence="7" id="KW-1185">Reference proteome</keyword>
<dbReference type="Ensembl" id="ENSDLAT00005068576.1">
    <property type="protein sequence ID" value="ENSDLAP00005079001.1"/>
    <property type="gene ID" value="ENSDLAG00005033697.1"/>
</dbReference>
<dbReference type="OrthoDB" id="8954335at2759"/>
<reference evidence="6" key="1">
    <citation type="submission" date="2025-08" db="UniProtKB">
        <authorList>
            <consortium name="Ensembl"/>
        </authorList>
    </citation>
    <scope>IDENTIFICATION</scope>
</reference>
<dbReference type="InterPro" id="IPR045058">
    <property type="entry name" value="GIMA/IAN/Toc"/>
</dbReference>
<sequence>MSDVMATAAAVTDDLQPLKRSSSLQWLPPNMSELRVVLLGNSWSERSSVGNFILGETKFNTEEEPDCFLRERVQLKGKEIVVINTPDLLHPNISQHKLTEHVKDCVRLSDPGPHVFLLVLQPEDFTEEHKLRLQSILELFSDQSFDHSLVLISTPREESPGLMEKYLERPPLKDMIRKCRYRYLRQKNLERSELLTRLGQIVKENNGEYVSCDVFKDSTSTLPGHHQSPKQKETHTYIRDAVKAAGLHIVKILPQFSLSWRKPSAHTSGFRIVLLGKSDDKKTKLGNFIIGDQAFHYQKLSSVTHSVIANREWGGKPLIVVKTPNVFSLSEETLRREMKNCVTLCPPGPNVLLLLVKPSDFTEENRQTLKFILSLFGQDALKYSMVIMTHEGNKRISVNQLLIDCGGRQYNMVEDNHTLLMQKIESIVHVNKGTFLTFTEETIRPKSELIKPALNLVLCGRRGAGKTSAAEAILGQTEFHSVSNSSECVKHRGEVCGRWVSLVELPALYGEPQEAVMEESLRSISLCDPEGVHAFILVLPVGPLTDEDKGELETIQNTFSSRVNDFTIILFTVDSDPTAPAVVNFVEENRDIQELRQSCGGRYVVLNIKDKQQIPELLDMVEKNINKPHCYTTDTFTHAQMDKEIQLERLIKKNKISGDDEERSPECLRIVLIGKTGCGKSSSGNTILGRKGFKAESSQTSVTKHCQKEQSEVDGRQVVVVDTPGLFDNSLSHEEVHEEMVKCISLLAPGPHVFLLVLHIGRFTPEEKETLKLIKEGFGKNSEKFTIILLTGGDTLEDEELSIDEYIEEKCDDSFKKLISDCGGRYHVFNNKDKHKRTQVSELITKIDTMVKENGGSCYTNELLQEAEASIKKEMERILKEKEEEMKREREELQRKHEEEMEEMKRRMEEQRAETEKERKLREKQLEEREENIKKEREERKIEQEMREEEDRKRKQQEEIQQQKWKQKVEALEEKIKSELEEKEITKRKLEEIREEMRKERENEEKKQKEWWEKRYEEDEQRRQEEQTKMKKLQEEYEQERENYEKKRKEEDRIRREQEEKEKEKQRAEIEKERKLREKQLEEKEENIKKEREERKKEQKMREEEERKRKQQEEIQQQEWKEKQKALEEKIKSESESKETIDRKLEESREEMRKERENWEKQQKEWWKKQTQENEQRRREEQTKLKNLQEEYEQERENDRKKREEEDRLRKEQEEKEKEEQRAEIEKERKLREKQLEEKEENIKKEREERKKEQEMREEEDRKRKQQEEIKRQEWKQKVEALEEKIKSESESKETIDRKLEESREEMRKERENWEKKQKEWWEERFEENEQIRRDAQTKLRKLQEEYEQERENDEKKREEEDRIRREKEEKEKKDIEENYKKKLENLKKRNEEEARKKAEEFNEFKEKYKKESAALKEEHEKQMKDKDQQYNFLQALKDQSEEQMKKKHQEEIHDLMKKYQGEICDVVKCVTKKKGNLKKIRELLTKHEEETKNAKSEETNLLQKHEKEMNELIQELMNEDDSCCIL</sequence>
<dbReference type="GeneID" id="127360791"/>
<evidence type="ECO:0000313" key="6">
    <source>
        <dbReference type="Ensembl" id="ENSDLAP00005079001.1"/>
    </source>
</evidence>
<accession>A0A8P4KGC2</accession>
<feature type="region of interest" description="Disordered" evidence="4">
    <location>
        <begin position="995"/>
        <end position="1318"/>
    </location>
</feature>
<feature type="compositionally biased region" description="Basic and acidic residues" evidence="4">
    <location>
        <begin position="1353"/>
        <end position="1379"/>
    </location>
</feature>
<protein>
    <recommendedName>
        <fullName evidence="5">AIG1-type G domain-containing protein</fullName>
    </recommendedName>
</protein>
<evidence type="ECO:0000259" key="5">
    <source>
        <dbReference type="PROSITE" id="PS51720"/>
    </source>
</evidence>
<name>A0A8P4KGC2_DICLA</name>
<dbReference type="Proteomes" id="UP000694389">
    <property type="component" value="Unassembled WGS sequence"/>
</dbReference>
<feature type="compositionally biased region" description="Basic and acidic residues" evidence="4">
    <location>
        <begin position="884"/>
        <end position="958"/>
    </location>
</feature>
<evidence type="ECO:0000313" key="7">
    <source>
        <dbReference type="Proteomes" id="UP000694389"/>
    </source>
</evidence>
<dbReference type="SUPFAM" id="SSF52540">
    <property type="entry name" value="P-loop containing nucleoside triphosphate hydrolases"/>
    <property type="match status" value="4"/>
</dbReference>
<evidence type="ECO:0000256" key="3">
    <source>
        <dbReference type="ARBA" id="ARBA00023134"/>
    </source>
</evidence>
<organism evidence="6 7">
    <name type="scientific">Dicentrarchus labrax</name>
    <name type="common">European seabass</name>
    <name type="synonym">Morone labrax</name>
    <dbReference type="NCBI Taxonomy" id="13489"/>
    <lineage>
        <taxon>Eukaryota</taxon>
        <taxon>Metazoa</taxon>
        <taxon>Chordata</taxon>
        <taxon>Craniata</taxon>
        <taxon>Vertebrata</taxon>
        <taxon>Euteleostomi</taxon>
        <taxon>Actinopterygii</taxon>
        <taxon>Neopterygii</taxon>
        <taxon>Teleostei</taxon>
        <taxon>Neoteleostei</taxon>
        <taxon>Acanthomorphata</taxon>
        <taxon>Eupercaria</taxon>
        <taxon>Moronidae</taxon>
        <taxon>Dicentrarchus</taxon>
    </lineage>
</organism>
<evidence type="ECO:0000256" key="2">
    <source>
        <dbReference type="ARBA" id="ARBA00022741"/>
    </source>
</evidence>
<dbReference type="Gene3D" id="3.40.50.300">
    <property type="entry name" value="P-loop containing nucleotide triphosphate hydrolases"/>
    <property type="match status" value="4"/>
</dbReference>
<dbReference type="FunFam" id="3.40.50.300:FF:000366">
    <property type="entry name" value="GTPase, IMAP family member 2"/>
    <property type="match status" value="1"/>
</dbReference>
<dbReference type="PANTHER" id="PTHR10903:SF188">
    <property type="entry name" value="GTPASE IMAP FAMILY MEMBER 2-LIKE-RELATED"/>
    <property type="match status" value="1"/>
</dbReference>
<dbReference type="InterPro" id="IPR027417">
    <property type="entry name" value="P-loop_NTPase"/>
</dbReference>
<dbReference type="PROSITE" id="PS51720">
    <property type="entry name" value="G_AIG1"/>
    <property type="match status" value="3"/>
</dbReference>
<feature type="region of interest" description="Disordered" evidence="4">
    <location>
        <begin position="884"/>
        <end position="967"/>
    </location>
</feature>
<feature type="domain" description="AIG1-type G" evidence="5">
    <location>
        <begin position="451"/>
        <end position="640"/>
    </location>
</feature>
<feature type="domain" description="AIG1-type G" evidence="5">
    <location>
        <begin position="665"/>
        <end position="868"/>
    </location>
</feature>
<evidence type="ECO:0000256" key="4">
    <source>
        <dbReference type="SAM" id="MobiDB-lite"/>
    </source>
</evidence>
<keyword evidence="3" id="KW-0342">GTP-binding</keyword>
<evidence type="ECO:0000256" key="1">
    <source>
        <dbReference type="ARBA" id="ARBA00008535"/>
    </source>
</evidence>